<gene>
    <name evidence="1" type="ORF">GYN08_20405</name>
</gene>
<organism evidence="1 2">
    <name type="scientific">Saccharibacillus alkalitolerans</name>
    <dbReference type="NCBI Taxonomy" id="2705290"/>
    <lineage>
        <taxon>Bacteria</taxon>
        <taxon>Bacillati</taxon>
        <taxon>Bacillota</taxon>
        <taxon>Bacilli</taxon>
        <taxon>Bacillales</taxon>
        <taxon>Paenibacillaceae</taxon>
        <taxon>Saccharibacillus</taxon>
    </lineage>
</organism>
<evidence type="ECO:0000313" key="1">
    <source>
        <dbReference type="EMBL" id="NGZ77658.1"/>
    </source>
</evidence>
<proteinExistence type="predicted"/>
<keyword evidence="2" id="KW-1185">Reference proteome</keyword>
<evidence type="ECO:0000313" key="2">
    <source>
        <dbReference type="Proteomes" id="UP000800303"/>
    </source>
</evidence>
<reference evidence="1 2" key="1">
    <citation type="submission" date="2020-01" db="EMBL/GenBank/DDBJ databases">
        <title>Polyphasic characterisation and genomic insights into a novel alkali tolerant bacterium VR-M41.</title>
        <authorList>
            <person name="Vemuluri V.R."/>
        </authorList>
    </citation>
    <scope>NUCLEOTIDE SEQUENCE [LARGE SCALE GENOMIC DNA]</scope>
    <source>
        <strain evidence="1 2">VR-M41</strain>
    </source>
</reference>
<protein>
    <recommendedName>
        <fullName evidence="3">DUF4440 domain-containing protein</fullName>
    </recommendedName>
</protein>
<comment type="caution">
    <text evidence="1">The sequence shown here is derived from an EMBL/GenBank/DDBJ whole genome shotgun (WGS) entry which is preliminary data.</text>
</comment>
<dbReference type="EMBL" id="JAAFGS010000010">
    <property type="protein sequence ID" value="NGZ77658.1"/>
    <property type="molecule type" value="Genomic_DNA"/>
</dbReference>
<accession>A0ABX0FDA0</accession>
<sequence>MTPGVHVDWDQIDSPLWNEKMRKKLEPVLHAIVDKDAEALNRGLDLDVPGMFDYMLQNEYDFEKVGSIHEEYGRVLVPVESMLGLTGEAPKPYNCTFYFEQDKAGEWRIVSID</sequence>
<dbReference type="RefSeq" id="WP_166278478.1">
    <property type="nucleotide sequence ID" value="NZ_JAAFGS010000010.1"/>
</dbReference>
<dbReference type="Proteomes" id="UP000800303">
    <property type="component" value="Unassembled WGS sequence"/>
</dbReference>
<name>A0ABX0FDA0_9BACL</name>
<evidence type="ECO:0008006" key="3">
    <source>
        <dbReference type="Google" id="ProtNLM"/>
    </source>
</evidence>